<dbReference type="AlphaFoldDB" id="A0A0U5CEF9"/>
<evidence type="ECO:0000313" key="9">
    <source>
        <dbReference type="Proteomes" id="UP000054771"/>
    </source>
</evidence>
<dbReference type="CDD" id="cd01399">
    <property type="entry name" value="GlcN6P_deaminase"/>
    <property type="match status" value="1"/>
</dbReference>
<dbReference type="GO" id="GO:0006046">
    <property type="term" value="P:N-acetylglucosamine catabolic process"/>
    <property type="evidence" value="ECO:0007669"/>
    <property type="project" value="TreeGrafter"/>
</dbReference>
<dbReference type="OMA" id="INHMWTL"/>
<dbReference type="SUPFAM" id="SSF100950">
    <property type="entry name" value="NagB/RpiA/CoA transferase-like"/>
    <property type="match status" value="1"/>
</dbReference>
<dbReference type="PANTHER" id="PTHR11280:SF5">
    <property type="entry name" value="GLUCOSAMINE-6-PHOSPHATE ISOMERASE"/>
    <property type="match status" value="1"/>
</dbReference>
<name>A0A0U5CEF9_ASPCI</name>
<dbReference type="GO" id="GO:0004342">
    <property type="term" value="F:glucosamine-6-phosphate deaminase activity"/>
    <property type="evidence" value="ECO:0007669"/>
    <property type="project" value="UniProtKB-UniRule"/>
</dbReference>
<comment type="function">
    <text evidence="5">Catalyzes the reversible conversion of alpha-D-glucosamine 6-phosphate (GlcN-6P) into beta-D-fructose 6-phosphate (Fru-6P) and ammonium ion, a regulatory reaction step in de novo uridine diphosphate-N-acetyl-alpha-D-glucosamine (UDP-GlcNAc) biosynthesis via hexosamine pathway.</text>
</comment>
<dbReference type="GO" id="GO:0016853">
    <property type="term" value="F:isomerase activity"/>
    <property type="evidence" value="ECO:0007669"/>
    <property type="project" value="UniProtKB-KW"/>
</dbReference>
<comment type="similarity">
    <text evidence="2 6">Belongs to the glucosamine/galactosamine-6-phosphate isomerase family.</text>
</comment>
<keyword evidence="4 6" id="KW-0119">Carbohydrate metabolism</keyword>
<dbReference type="GO" id="GO:0042802">
    <property type="term" value="F:identical protein binding"/>
    <property type="evidence" value="ECO:0007669"/>
    <property type="project" value="TreeGrafter"/>
</dbReference>
<comment type="catalytic activity">
    <reaction evidence="1 6">
        <text>alpha-D-glucosamine 6-phosphate + H2O = beta-D-fructose 6-phosphate + NH4(+)</text>
        <dbReference type="Rhea" id="RHEA:12172"/>
        <dbReference type="ChEBI" id="CHEBI:15377"/>
        <dbReference type="ChEBI" id="CHEBI:28938"/>
        <dbReference type="ChEBI" id="CHEBI:57634"/>
        <dbReference type="ChEBI" id="CHEBI:75989"/>
        <dbReference type="EC" id="3.5.99.6"/>
    </reaction>
</comment>
<dbReference type="Gene3D" id="3.40.50.1360">
    <property type="match status" value="1"/>
</dbReference>
<keyword evidence="3 6" id="KW-0378">Hydrolase</keyword>
<dbReference type="GO" id="GO:0005975">
    <property type="term" value="P:carbohydrate metabolic process"/>
    <property type="evidence" value="ECO:0007669"/>
    <property type="project" value="InterPro"/>
</dbReference>
<evidence type="ECO:0000256" key="4">
    <source>
        <dbReference type="ARBA" id="ARBA00023277"/>
    </source>
</evidence>
<accession>A0A0U5CEF9</accession>
<keyword evidence="8" id="KW-0413">Isomerase</keyword>
<feature type="domain" description="Glucosamine/galactosamine-6-phosphate isomerase" evidence="7">
    <location>
        <begin position="44"/>
        <end position="255"/>
    </location>
</feature>
<dbReference type="GO" id="GO:0006043">
    <property type="term" value="P:glucosamine catabolic process"/>
    <property type="evidence" value="ECO:0007669"/>
    <property type="project" value="TreeGrafter"/>
</dbReference>
<dbReference type="PANTHER" id="PTHR11280">
    <property type="entry name" value="GLUCOSAMINE-6-PHOSPHATE ISOMERASE"/>
    <property type="match status" value="1"/>
</dbReference>
<dbReference type="InterPro" id="IPR037171">
    <property type="entry name" value="NagB/RpiA_transferase-like"/>
</dbReference>
<dbReference type="STRING" id="454130.A0A0U5CEF9"/>
<evidence type="ECO:0000256" key="5">
    <source>
        <dbReference type="ARBA" id="ARBA00049961"/>
    </source>
</evidence>
<dbReference type="HAMAP" id="MF_01241">
    <property type="entry name" value="GlcN6P_deamin"/>
    <property type="match status" value="1"/>
</dbReference>
<keyword evidence="9" id="KW-1185">Reference proteome</keyword>
<evidence type="ECO:0000256" key="6">
    <source>
        <dbReference type="RuleBase" id="RU361197"/>
    </source>
</evidence>
<dbReference type="GO" id="GO:0005829">
    <property type="term" value="C:cytosol"/>
    <property type="evidence" value="ECO:0007669"/>
    <property type="project" value="UniProtKB-ARBA"/>
</dbReference>
<dbReference type="Pfam" id="PF01182">
    <property type="entry name" value="Glucosamine_iso"/>
    <property type="match status" value="1"/>
</dbReference>
<evidence type="ECO:0000259" key="7">
    <source>
        <dbReference type="Pfam" id="PF01182"/>
    </source>
</evidence>
<dbReference type="FunFam" id="3.40.50.1360:FF:000002">
    <property type="entry name" value="Glucosamine-6-phosphate deaminase"/>
    <property type="match status" value="1"/>
</dbReference>
<gene>
    <name evidence="8" type="ORF">ASPCAL11400</name>
</gene>
<sequence length="386" mass="42560">MPLGRSASPCSLQYIIALPKGLLDISFPPLVTRVIIRDTSLQASEYIADYIISRIKTFNPTASNPFVLGLPTGSSPEIIYKTLVRRHKAGEISFKHVVTFNMDEYVGLPRDHPESYHSFMYKHFFSHVDIAPQNINILDGNAPDLAAECASFEARIARCGGIELFLGGVGSDGHIAFNEPGSSLNSRTRVKTLAFDTILANSRFFDNDMSQVPRMALTVGIRTIMEAREVVIVATGAHKALALKEGLEGGVNHMWTISSLQLHQHPLIVCDRDATLELKVKTVRYFESIEQAGTDARTQGPPLVYRPRTYVPAPIAVNKEPTPAATPEKTSKDLRINTDLKQSFEDDELTPDSMSSRMVDSAIGGLDSTLKGELLFDRMSARMDSH</sequence>
<proteinExistence type="inferred from homology"/>
<evidence type="ECO:0000313" key="8">
    <source>
        <dbReference type="EMBL" id="CEL08249.1"/>
    </source>
</evidence>
<protein>
    <recommendedName>
        <fullName evidence="6">Glucosamine-6-phosphate isomerase</fullName>
        <ecNumber evidence="6">3.5.99.6</ecNumber>
    </recommendedName>
    <alternativeName>
        <fullName evidence="6">Glucosamine-6-phosphate isomerase</fullName>
    </alternativeName>
</protein>
<dbReference type="InterPro" id="IPR018321">
    <property type="entry name" value="Glucosamine6P_isomerase_CS"/>
</dbReference>
<dbReference type="OrthoDB" id="7663298at2759"/>
<dbReference type="EMBL" id="CDMC01000011">
    <property type="protein sequence ID" value="CEL08249.1"/>
    <property type="molecule type" value="Genomic_DNA"/>
</dbReference>
<dbReference type="PROSITE" id="PS01161">
    <property type="entry name" value="GLC_GALNAC_ISOMERASE"/>
    <property type="match status" value="1"/>
</dbReference>
<dbReference type="Proteomes" id="UP000054771">
    <property type="component" value="Unassembled WGS sequence"/>
</dbReference>
<dbReference type="EC" id="3.5.99.6" evidence="6"/>
<organism evidence="8 9">
    <name type="scientific">Aspergillus calidoustus</name>
    <dbReference type="NCBI Taxonomy" id="454130"/>
    <lineage>
        <taxon>Eukaryota</taxon>
        <taxon>Fungi</taxon>
        <taxon>Dikarya</taxon>
        <taxon>Ascomycota</taxon>
        <taxon>Pezizomycotina</taxon>
        <taxon>Eurotiomycetes</taxon>
        <taxon>Eurotiomycetidae</taxon>
        <taxon>Eurotiales</taxon>
        <taxon>Aspergillaceae</taxon>
        <taxon>Aspergillus</taxon>
        <taxon>Aspergillus subgen. Nidulantes</taxon>
    </lineage>
</organism>
<evidence type="ECO:0000256" key="3">
    <source>
        <dbReference type="ARBA" id="ARBA00022801"/>
    </source>
</evidence>
<dbReference type="InterPro" id="IPR004547">
    <property type="entry name" value="Glucosamine6P_isomerase"/>
</dbReference>
<dbReference type="NCBIfam" id="TIGR00502">
    <property type="entry name" value="nagB"/>
    <property type="match status" value="1"/>
</dbReference>
<dbReference type="GO" id="GO:0019262">
    <property type="term" value="P:N-acetylneuraminate catabolic process"/>
    <property type="evidence" value="ECO:0007669"/>
    <property type="project" value="TreeGrafter"/>
</dbReference>
<reference evidence="9" key="1">
    <citation type="journal article" date="2016" name="Genome Announc.">
        <title>Draft genome sequences of fungus Aspergillus calidoustus.</title>
        <authorList>
            <person name="Horn F."/>
            <person name="Linde J."/>
            <person name="Mattern D.J."/>
            <person name="Walther G."/>
            <person name="Guthke R."/>
            <person name="Scherlach K."/>
            <person name="Martin K."/>
            <person name="Brakhage A.A."/>
            <person name="Petzke L."/>
            <person name="Valiante V."/>
        </authorList>
    </citation>
    <scope>NUCLEOTIDE SEQUENCE [LARGE SCALE GENOMIC DNA]</scope>
    <source>
        <strain evidence="9">SF006504</strain>
    </source>
</reference>
<evidence type="ECO:0000256" key="2">
    <source>
        <dbReference type="ARBA" id="ARBA00005526"/>
    </source>
</evidence>
<dbReference type="InterPro" id="IPR006148">
    <property type="entry name" value="Glc/Gal-6P_isomerase"/>
</dbReference>
<evidence type="ECO:0000256" key="1">
    <source>
        <dbReference type="ARBA" id="ARBA00000644"/>
    </source>
</evidence>